<comment type="caution">
    <text evidence="9">The sequence shown here is derived from an EMBL/GenBank/DDBJ whole genome shotgun (WGS) entry which is preliminary data.</text>
</comment>
<dbReference type="InterPro" id="IPR000858">
    <property type="entry name" value="S_locus_glycoprot_dom"/>
</dbReference>
<evidence type="ECO:0000256" key="5">
    <source>
        <dbReference type="SAM" id="Phobius"/>
    </source>
</evidence>
<dbReference type="SMART" id="SM00108">
    <property type="entry name" value="B_lectin"/>
    <property type="match status" value="1"/>
</dbReference>
<dbReference type="Pfam" id="PF00954">
    <property type="entry name" value="S_locus_glycop"/>
    <property type="match status" value="1"/>
</dbReference>
<reference evidence="9" key="1">
    <citation type="submission" date="2023-07" db="EMBL/GenBank/DDBJ databases">
        <title>draft genome sequence of fig (Ficus carica).</title>
        <authorList>
            <person name="Takahashi T."/>
            <person name="Nishimura K."/>
        </authorList>
    </citation>
    <scope>NUCLEOTIDE SEQUENCE</scope>
</reference>
<evidence type="ECO:0000256" key="3">
    <source>
        <dbReference type="ARBA" id="ARBA00023157"/>
    </source>
</evidence>
<dbReference type="Proteomes" id="UP001187192">
    <property type="component" value="Unassembled WGS sequence"/>
</dbReference>
<dbReference type="PROSITE" id="PS50927">
    <property type="entry name" value="BULB_LECTIN"/>
    <property type="match status" value="1"/>
</dbReference>
<dbReference type="PANTHER" id="PTHR32444">
    <property type="entry name" value="BULB-TYPE LECTIN DOMAIN-CONTAINING PROTEIN"/>
    <property type="match status" value="1"/>
</dbReference>
<dbReference type="PANTHER" id="PTHR32444:SF234">
    <property type="entry name" value="RECEPTOR-LIKE SERINE_THREONINE-PROTEIN KINASE"/>
    <property type="match status" value="1"/>
</dbReference>
<dbReference type="Gene3D" id="2.90.10.10">
    <property type="entry name" value="Bulb-type lectin domain"/>
    <property type="match status" value="1"/>
</dbReference>
<evidence type="ECO:0000313" key="10">
    <source>
        <dbReference type="Proteomes" id="UP001187192"/>
    </source>
</evidence>
<protein>
    <recommendedName>
        <fullName evidence="11">S-locus glycoprotein</fullName>
    </recommendedName>
</protein>
<evidence type="ECO:0008006" key="11">
    <source>
        <dbReference type="Google" id="ProtNLM"/>
    </source>
</evidence>
<feature type="domain" description="Apple" evidence="8">
    <location>
        <begin position="340"/>
        <end position="432"/>
    </location>
</feature>
<keyword evidence="5" id="KW-0472">Membrane</keyword>
<keyword evidence="2 6" id="KW-0732">Signal</keyword>
<sequence length="476" mass="53711">MAISFSLMLSLSLFQAVSLAVNSIGPLQSMSDGTTLVSEGGVFEFGFFSPGNSKNRYVGIWYKKIWVQHVVWVGNRCNPINDSSGLLMVNSTGNLVLMQQNKSVVWSTSLSKKVKKPIVQLLDSGNLVLRDEEVGNLEGNYLWQSFDYPSDTIVPGMKFGWDLRTGLNRQLTAWKNWDDPCPGDFSFIMKVEHDNYPESYMWKGTTTYYRSGPWNGVGFSGAPDLRPNQLLDIHFVYNGYEQYYWYNLKNNSVISILVLNQTNSITQHLTWMEGDQSWSVYASAPRDYCDFYGRCGANGICVISETAICQCLEGFKPKSQAKWDLREWSEGCVRKNPLNCKDGDKDKEILGAEDDFVILDGIKMPDIRNTWVNESMNLKECRVKCLNDCTCVAYSNCDIRGEGKGCRIWHGDLMDIRQISESGQELYIRIPALELGIAKAAPKLGGRIFIPLLGSLFGTLLVCYYFCRKKVNGNIA</sequence>
<accession>A0AA88CVW9</accession>
<dbReference type="SMART" id="SM00473">
    <property type="entry name" value="PAN_AP"/>
    <property type="match status" value="1"/>
</dbReference>
<dbReference type="PROSITE" id="PS50948">
    <property type="entry name" value="PAN"/>
    <property type="match status" value="1"/>
</dbReference>
<dbReference type="GO" id="GO:0048544">
    <property type="term" value="P:recognition of pollen"/>
    <property type="evidence" value="ECO:0007669"/>
    <property type="project" value="InterPro"/>
</dbReference>
<evidence type="ECO:0000256" key="4">
    <source>
        <dbReference type="ARBA" id="ARBA00023180"/>
    </source>
</evidence>
<dbReference type="Pfam" id="PF01453">
    <property type="entry name" value="B_lectin"/>
    <property type="match status" value="1"/>
</dbReference>
<feature type="signal peptide" evidence="6">
    <location>
        <begin position="1"/>
        <end position="20"/>
    </location>
</feature>
<evidence type="ECO:0000259" key="8">
    <source>
        <dbReference type="PROSITE" id="PS50948"/>
    </source>
</evidence>
<dbReference type="EMBL" id="BTGU01002344">
    <property type="protein sequence ID" value="GMN36818.1"/>
    <property type="molecule type" value="Genomic_DNA"/>
</dbReference>
<evidence type="ECO:0000256" key="1">
    <source>
        <dbReference type="ARBA" id="ARBA00003061"/>
    </source>
</evidence>
<dbReference type="CDD" id="cd00028">
    <property type="entry name" value="B_lectin"/>
    <property type="match status" value="1"/>
</dbReference>
<feature type="domain" description="Bulb-type lectin" evidence="7">
    <location>
        <begin position="21"/>
        <end position="142"/>
    </location>
</feature>
<dbReference type="InterPro" id="IPR035446">
    <property type="entry name" value="SLSG/EP1"/>
</dbReference>
<dbReference type="SUPFAM" id="SSF51110">
    <property type="entry name" value="alpha-D-mannose-specific plant lectins"/>
    <property type="match status" value="1"/>
</dbReference>
<keyword evidence="3" id="KW-1015">Disulfide bond</keyword>
<feature type="chain" id="PRO_5041741670" description="S-locus glycoprotein" evidence="6">
    <location>
        <begin position="21"/>
        <end position="476"/>
    </location>
</feature>
<gene>
    <name evidence="9" type="ORF">TIFTF001_042515</name>
</gene>
<evidence type="ECO:0000256" key="6">
    <source>
        <dbReference type="SAM" id="SignalP"/>
    </source>
</evidence>
<dbReference type="InterPro" id="IPR003609">
    <property type="entry name" value="Pan_app"/>
</dbReference>
<keyword evidence="10" id="KW-1185">Reference proteome</keyword>
<dbReference type="Pfam" id="PF08276">
    <property type="entry name" value="PAN_2"/>
    <property type="match status" value="1"/>
</dbReference>
<dbReference type="CDD" id="cd01098">
    <property type="entry name" value="PAN_AP_plant"/>
    <property type="match status" value="1"/>
</dbReference>
<comment type="function">
    <text evidence="1">Involved in sporophytic self-incompatibility system (the inability of flowering plants to achieve self-fertilization).</text>
</comment>
<name>A0AA88CVW9_FICCA</name>
<dbReference type="InterPro" id="IPR001480">
    <property type="entry name" value="Bulb-type_lectin_dom"/>
</dbReference>
<dbReference type="InterPro" id="IPR036426">
    <property type="entry name" value="Bulb-type_lectin_dom_sf"/>
</dbReference>
<keyword evidence="4" id="KW-0325">Glycoprotein</keyword>
<dbReference type="FunFam" id="2.90.10.10:FF:000001">
    <property type="entry name" value="G-type lectin S-receptor-like serine/threonine-protein kinase"/>
    <property type="match status" value="1"/>
</dbReference>
<organism evidence="9 10">
    <name type="scientific">Ficus carica</name>
    <name type="common">Common fig</name>
    <dbReference type="NCBI Taxonomy" id="3494"/>
    <lineage>
        <taxon>Eukaryota</taxon>
        <taxon>Viridiplantae</taxon>
        <taxon>Streptophyta</taxon>
        <taxon>Embryophyta</taxon>
        <taxon>Tracheophyta</taxon>
        <taxon>Spermatophyta</taxon>
        <taxon>Magnoliopsida</taxon>
        <taxon>eudicotyledons</taxon>
        <taxon>Gunneridae</taxon>
        <taxon>Pentapetalae</taxon>
        <taxon>rosids</taxon>
        <taxon>fabids</taxon>
        <taxon>Rosales</taxon>
        <taxon>Moraceae</taxon>
        <taxon>Ficeae</taxon>
        <taxon>Ficus</taxon>
    </lineage>
</organism>
<evidence type="ECO:0000313" key="9">
    <source>
        <dbReference type="EMBL" id="GMN36818.1"/>
    </source>
</evidence>
<keyword evidence="5" id="KW-0812">Transmembrane</keyword>
<dbReference type="PIRSF" id="PIRSF002686">
    <property type="entry name" value="SLG"/>
    <property type="match status" value="1"/>
</dbReference>
<dbReference type="AlphaFoldDB" id="A0AA88CVW9"/>
<feature type="transmembrane region" description="Helical" evidence="5">
    <location>
        <begin position="448"/>
        <end position="467"/>
    </location>
</feature>
<keyword evidence="5" id="KW-1133">Transmembrane helix</keyword>
<proteinExistence type="predicted"/>
<feature type="non-terminal residue" evidence="9">
    <location>
        <position position="1"/>
    </location>
</feature>
<evidence type="ECO:0000259" key="7">
    <source>
        <dbReference type="PROSITE" id="PS50927"/>
    </source>
</evidence>
<evidence type="ECO:0000256" key="2">
    <source>
        <dbReference type="ARBA" id="ARBA00022729"/>
    </source>
</evidence>